<dbReference type="EMBL" id="KC752308">
    <property type="protein sequence ID" value="AGQ20216.1"/>
    <property type="molecule type" value="Genomic_DNA"/>
</dbReference>
<accession>S5DMN4</accession>
<proteinExistence type="predicted"/>
<sequence>MDNTLLVEMISQRNANGDNFFHEVCRAGSLGLLKRIQPYITQDLRHLLKVTNYQGKQCMHITVSRPQDCTSNSYCVFNMCVSRLSEL</sequence>
<protein>
    <submittedName>
        <fullName evidence="1">AsIV-cont00102-ORF1</fullName>
    </submittedName>
</protein>
<reference evidence="1" key="1">
    <citation type="journal article" date="2013" name="J. Gen. Virol.">
        <title>Ultrastructural and genomic characterization of a second banchine polydnavirus confirms the existence of shared features within this ichnovirus lineage.</title>
        <authorList>
            <person name="Djoumad A."/>
            <person name="Stoltz D."/>
            <person name="Beliveau C."/>
            <person name="Boyle B."/>
            <person name="Kuhn L."/>
            <person name="Cusson M."/>
        </authorList>
    </citation>
    <scope>NUCLEOTIDE SEQUENCE</scope>
</reference>
<name>S5DMN4_9VIRU</name>
<evidence type="ECO:0000313" key="1">
    <source>
        <dbReference type="EMBL" id="AGQ20216.1"/>
    </source>
</evidence>
<organism evidence="1">
    <name type="scientific">Apophua simplicipes ichnovirus</name>
    <dbReference type="NCBI Taxonomy" id="1329648"/>
    <lineage>
        <taxon>Viruses</taxon>
        <taxon>Viruses incertae sedis</taxon>
        <taxon>Polydnaviriformidae</taxon>
        <taxon>Ichnoviriform</taxon>
    </lineage>
</organism>